<keyword evidence="5" id="KW-0325">Glycoprotein</keyword>
<dbReference type="PROSITE" id="PS51257">
    <property type="entry name" value="PROKAR_LIPOPROTEIN"/>
    <property type="match status" value="1"/>
</dbReference>
<protein>
    <recommendedName>
        <fullName evidence="7">Chitin-binding type-2 domain-containing protein</fullName>
    </recommendedName>
</protein>
<evidence type="ECO:0000313" key="9">
    <source>
        <dbReference type="Proteomes" id="UP000663879"/>
    </source>
</evidence>
<dbReference type="Pfam" id="PF01607">
    <property type="entry name" value="CBM_14"/>
    <property type="match status" value="3"/>
</dbReference>
<dbReference type="PANTHER" id="PTHR23301">
    <property type="entry name" value="CHITIN BINDING PERITROPHIN-A"/>
    <property type="match status" value="1"/>
</dbReference>
<evidence type="ECO:0000313" key="8">
    <source>
        <dbReference type="EMBL" id="CAF0857238.1"/>
    </source>
</evidence>
<evidence type="ECO:0000256" key="4">
    <source>
        <dbReference type="ARBA" id="ARBA00023157"/>
    </source>
</evidence>
<dbReference type="PROSITE" id="PS50940">
    <property type="entry name" value="CHIT_BIND_II"/>
    <property type="match status" value="3"/>
</dbReference>
<feature type="domain" description="Chitin-binding type-2" evidence="7">
    <location>
        <begin position="89"/>
        <end position="145"/>
    </location>
</feature>
<dbReference type="Gene3D" id="2.170.140.10">
    <property type="entry name" value="Chitin binding domain"/>
    <property type="match status" value="3"/>
</dbReference>
<dbReference type="Proteomes" id="UP000663879">
    <property type="component" value="Unassembled WGS sequence"/>
</dbReference>
<feature type="chain" id="PRO_5033007017" description="Chitin-binding type-2 domain-containing protein" evidence="6">
    <location>
        <begin position="19"/>
        <end position="230"/>
    </location>
</feature>
<feature type="domain" description="Chitin-binding type-2" evidence="7">
    <location>
        <begin position="171"/>
        <end position="227"/>
    </location>
</feature>
<gene>
    <name evidence="8" type="ORF">OXX778_LOCUS9259</name>
</gene>
<proteinExistence type="predicted"/>
<keyword evidence="9" id="KW-1185">Reference proteome</keyword>
<dbReference type="InterPro" id="IPR002557">
    <property type="entry name" value="Chitin-bd_dom"/>
</dbReference>
<dbReference type="OrthoDB" id="6020543at2759"/>
<dbReference type="GO" id="GO:0008061">
    <property type="term" value="F:chitin binding"/>
    <property type="evidence" value="ECO:0007669"/>
    <property type="project" value="UniProtKB-KW"/>
</dbReference>
<accession>A0A813W8A2</accession>
<evidence type="ECO:0000256" key="2">
    <source>
        <dbReference type="ARBA" id="ARBA00022729"/>
    </source>
</evidence>
<reference evidence="8" key="1">
    <citation type="submission" date="2021-02" db="EMBL/GenBank/DDBJ databases">
        <authorList>
            <person name="Nowell W R."/>
        </authorList>
    </citation>
    <scope>NUCLEOTIDE SEQUENCE</scope>
    <source>
        <strain evidence="8">Ploen Becks lab</strain>
    </source>
</reference>
<dbReference type="PANTHER" id="PTHR23301:SF0">
    <property type="entry name" value="CHITIN-BINDING TYPE-2 DOMAIN-CONTAINING PROTEIN-RELATED"/>
    <property type="match status" value="1"/>
</dbReference>
<feature type="domain" description="Chitin-binding type-2" evidence="7">
    <location>
        <begin position="24"/>
        <end position="77"/>
    </location>
</feature>
<comment type="caution">
    <text evidence="8">The sequence shown here is derived from an EMBL/GenBank/DDBJ whole genome shotgun (WGS) entry which is preliminary data.</text>
</comment>
<sequence>MFKLSCLLFICFFAAISCRSIQKRQSCVDFSPIYGDCSRYYRCANGVAYTESCPAGTLFDPNLRVCNWANQVTNCYGSGVAYNSGSYQGTACSYNNDYTQVPNDCSRYFRCVNGFYQVQTCAAGTLFDSNLRQCVWSNQVTTCNTGYNTGYNTDYNTGYNTGYNIYGYPTGGSCNQAQDLTQVQNDCTRYYRCASGVLSTEQCPSGLLFDANLKICNWANQVTTCNNYLG</sequence>
<dbReference type="InterPro" id="IPR036508">
    <property type="entry name" value="Chitin-bd_dom_sf"/>
</dbReference>
<evidence type="ECO:0000259" key="7">
    <source>
        <dbReference type="PROSITE" id="PS50940"/>
    </source>
</evidence>
<dbReference type="AlphaFoldDB" id="A0A813W8A2"/>
<dbReference type="SUPFAM" id="SSF57625">
    <property type="entry name" value="Invertebrate chitin-binding proteins"/>
    <property type="match status" value="3"/>
</dbReference>
<dbReference type="InterPro" id="IPR051940">
    <property type="entry name" value="Chitin_bind-dev_reg"/>
</dbReference>
<feature type="signal peptide" evidence="6">
    <location>
        <begin position="1"/>
        <end position="18"/>
    </location>
</feature>
<dbReference type="EMBL" id="CAJNOC010001351">
    <property type="protein sequence ID" value="CAF0857238.1"/>
    <property type="molecule type" value="Genomic_DNA"/>
</dbReference>
<evidence type="ECO:0000256" key="1">
    <source>
        <dbReference type="ARBA" id="ARBA00022669"/>
    </source>
</evidence>
<organism evidence="8 9">
    <name type="scientific">Brachionus calyciflorus</name>
    <dbReference type="NCBI Taxonomy" id="104777"/>
    <lineage>
        <taxon>Eukaryota</taxon>
        <taxon>Metazoa</taxon>
        <taxon>Spiralia</taxon>
        <taxon>Gnathifera</taxon>
        <taxon>Rotifera</taxon>
        <taxon>Eurotatoria</taxon>
        <taxon>Monogononta</taxon>
        <taxon>Pseudotrocha</taxon>
        <taxon>Ploima</taxon>
        <taxon>Brachionidae</taxon>
        <taxon>Brachionus</taxon>
    </lineage>
</organism>
<keyword evidence="2 6" id="KW-0732">Signal</keyword>
<evidence type="ECO:0000256" key="3">
    <source>
        <dbReference type="ARBA" id="ARBA00022737"/>
    </source>
</evidence>
<keyword evidence="1" id="KW-0147">Chitin-binding</keyword>
<keyword evidence="3" id="KW-0677">Repeat</keyword>
<name>A0A813W8A2_9BILA</name>
<evidence type="ECO:0000256" key="5">
    <source>
        <dbReference type="ARBA" id="ARBA00023180"/>
    </source>
</evidence>
<dbReference type="SMART" id="SM00494">
    <property type="entry name" value="ChtBD2"/>
    <property type="match status" value="3"/>
</dbReference>
<keyword evidence="4" id="KW-1015">Disulfide bond</keyword>
<dbReference type="GO" id="GO:0005576">
    <property type="term" value="C:extracellular region"/>
    <property type="evidence" value="ECO:0007669"/>
    <property type="project" value="InterPro"/>
</dbReference>
<evidence type="ECO:0000256" key="6">
    <source>
        <dbReference type="SAM" id="SignalP"/>
    </source>
</evidence>